<evidence type="ECO:0000313" key="2">
    <source>
        <dbReference type="Proteomes" id="UP000094769"/>
    </source>
</evidence>
<organism evidence="1 2">
    <name type="scientific">Candidatus Thiodiazotropha endolucinida</name>
    <dbReference type="NCBI Taxonomy" id="1655433"/>
    <lineage>
        <taxon>Bacteria</taxon>
        <taxon>Pseudomonadati</taxon>
        <taxon>Pseudomonadota</taxon>
        <taxon>Gammaproteobacteria</taxon>
        <taxon>Chromatiales</taxon>
        <taxon>Sedimenticolaceae</taxon>
        <taxon>Candidatus Thiodiazotropha</taxon>
    </lineage>
</organism>
<keyword evidence="2" id="KW-1185">Reference proteome</keyword>
<reference evidence="1 2" key="1">
    <citation type="submission" date="2016-06" db="EMBL/GenBank/DDBJ databases">
        <title>Genome sequence of endosymbiont of Candidatus Endolucinida thiodiazotropha.</title>
        <authorList>
            <person name="Poehlein A."/>
            <person name="Koenig S."/>
            <person name="Heiden S.E."/>
            <person name="Thuermer A."/>
            <person name="Voget S."/>
            <person name="Daniel R."/>
            <person name="Markert S."/>
            <person name="Gros O."/>
            <person name="Schweder T."/>
        </authorList>
    </citation>
    <scope>NUCLEOTIDE SEQUENCE [LARGE SCALE GENOMIC DNA]</scope>
    <source>
        <strain evidence="1 2">COS</strain>
    </source>
</reference>
<sequence>MVKQIKCDDPRLKDQVQDLLNFHLGSIDELADKLEMSVGYAEERGDEPLYLCRVVVTDPRSGRLAVEERQADITLTVNRALARIVRSLMRRQQNLHSI</sequence>
<evidence type="ECO:0000313" key="1">
    <source>
        <dbReference type="EMBL" id="ODJ88587.1"/>
    </source>
</evidence>
<protein>
    <submittedName>
        <fullName evidence="1">Uncharacterized protein</fullName>
    </submittedName>
</protein>
<dbReference type="Proteomes" id="UP000094769">
    <property type="component" value="Unassembled WGS sequence"/>
</dbReference>
<dbReference type="AlphaFoldDB" id="A0A7Z1AG57"/>
<name>A0A7Z1AG57_9GAMM</name>
<accession>A0A7Z1AG57</accession>
<gene>
    <name evidence="1" type="ORF">CODIS_11360</name>
</gene>
<dbReference type="EMBL" id="MARB01000005">
    <property type="protein sequence ID" value="ODJ88587.1"/>
    <property type="molecule type" value="Genomic_DNA"/>
</dbReference>
<comment type="caution">
    <text evidence="1">The sequence shown here is derived from an EMBL/GenBank/DDBJ whole genome shotgun (WGS) entry which is preliminary data.</text>
</comment>
<dbReference type="RefSeq" id="WP_069121958.1">
    <property type="nucleotide sequence ID" value="NZ_MARB01000005.1"/>
</dbReference>
<proteinExistence type="predicted"/>